<dbReference type="InterPro" id="IPR013786">
    <property type="entry name" value="AcylCoA_DH/ox_N"/>
</dbReference>
<evidence type="ECO:0000259" key="7">
    <source>
        <dbReference type="Pfam" id="PF02771"/>
    </source>
</evidence>
<dbReference type="InterPro" id="IPR046373">
    <property type="entry name" value="Acyl-CoA_Oxase/DH_mid-dom_sf"/>
</dbReference>
<evidence type="ECO:0000313" key="10">
    <source>
        <dbReference type="EMBL" id="CAB5016474.1"/>
    </source>
</evidence>
<dbReference type="PANTHER" id="PTHR43884:SF20">
    <property type="entry name" value="ACYL-COA DEHYDROGENASE FADE28"/>
    <property type="match status" value="1"/>
</dbReference>
<evidence type="ECO:0000256" key="5">
    <source>
        <dbReference type="ARBA" id="ARBA00023002"/>
    </source>
</evidence>
<protein>
    <submittedName>
        <fullName evidence="10">Unannotated protein</fullName>
    </submittedName>
</protein>
<dbReference type="AlphaFoldDB" id="A0A6J7QQY1"/>
<dbReference type="EMBL" id="CAFABE010000050">
    <property type="protein sequence ID" value="CAB4830335.1"/>
    <property type="molecule type" value="Genomic_DNA"/>
</dbReference>
<dbReference type="PANTHER" id="PTHR43884">
    <property type="entry name" value="ACYL-COA DEHYDROGENASE"/>
    <property type="match status" value="1"/>
</dbReference>
<evidence type="ECO:0000256" key="1">
    <source>
        <dbReference type="ARBA" id="ARBA00001974"/>
    </source>
</evidence>
<dbReference type="Pfam" id="PF02771">
    <property type="entry name" value="Acyl-CoA_dh_N"/>
    <property type="match status" value="1"/>
</dbReference>
<comment type="similarity">
    <text evidence="2">Belongs to the acyl-CoA dehydrogenase family.</text>
</comment>
<keyword evidence="4" id="KW-0274">FAD</keyword>
<dbReference type="SUPFAM" id="SSF56645">
    <property type="entry name" value="Acyl-CoA dehydrogenase NM domain-like"/>
    <property type="match status" value="1"/>
</dbReference>
<evidence type="ECO:0000259" key="6">
    <source>
        <dbReference type="Pfam" id="PF00441"/>
    </source>
</evidence>
<gene>
    <name evidence="8" type="ORF">UFOPK3164_01104</name>
    <name evidence="9" type="ORF">UFOPK3427_01352</name>
    <name evidence="10" type="ORF">UFOPK4112_00640</name>
</gene>
<keyword evidence="3" id="KW-0285">Flavoprotein</keyword>
<evidence type="ECO:0000256" key="2">
    <source>
        <dbReference type="ARBA" id="ARBA00009347"/>
    </source>
</evidence>
<keyword evidence="5" id="KW-0560">Oxidoreductase</keyword>
<proteinExistence type="inferred from homology"/>
<dbReference type="GO" id="GO:0003995">
    <property type="term" value="F:acyl-CoA dehydrogenase activity"/>
    <property type="evidence" value="ECO:0007669"/>
    <property type="project" value="TreeGrafter"/>
</dbReference>
<dbReference type="InterPro" id="IPR037069">
    <property type="entry name" value="AcylCoA_DH/ox_N_sf"/>
</dbReference>
<dbReference type="Pfam" id="PF00441">
    <property type="entry name" value="Acyl-CoA_dh_1"/>
    <property type="match status" value="1"/>
</dbReference>
<name>A0A6J7QQY1_9ZZZZ</name>
<dbReference type="Gene3D" id="1.20.140.10">
    <property type="entry name" value="Butyryl-CoA Dehydrogenase, subunit A, domain 3"/>
    <property type="match status" value="1"/>
</dbReference>
<evidence type="ECO:0000256" key="3">
    <source>
        <dbReference type="ARBA" id="ARBA00022630"/>
    </source>
</evidence>
<dbReference type="InterPro" id="IPR009075">
    <property type="entry name" value="AcylCo_DH/oxidase_C"/>
</dbReference>
<feature type="domain" description="Acyl-CoA dehydrogenase/oxidase N-terminal" evidence="7">
    <location>
        <begin position="6"/>
        <end position="121"/>
    </location>
</feature>
<dbReference type="SUPFAM" id="SSF47203">
    <property type="entry name" value="Acyl-CoA dehydrogenase C-terminal domain-like"/>
    <property type="match status" value="1"/>
</dbReference>
<dbReference type="InterPro" id="IPR009100">
    <property type="entry name" value="AcylCoA_DH/oxidase_NM_dom_sf"/>
</dbReference>
<dbReference type="CDD" id="cd00567">
    <property type="entry name" value="ACAD"/>
    <property type="match status" value="1"/>
</dbReference>
<dbReference type="Gene3D" id="2.40.110.10">
    <property type="entry name" value="Butyryl-CoA Dehydrogenase, subunit A, domain 2"/>
    <property type="match status" value="1"/>
</dbReference>
<feature type="domain" description="Acyl-CoA dehydrogenase/oxidase C-terminal" evidence="6">
    <location>
        <begin position="240"/>
        <end position="373"/>
    </location>
</feature>
<dbReference type="EMBL" id="CAFBLT010000001">
    <property type="protein sequence ID" value="CAB4879143.1"/>
    <property type="molecule type" value="Genomic_DNA"/>
</dbReference>
<reference evidence="10" key="1">
    <citation type="submission" date="2020-05" db="EMBL/GenBank/DDBJ databases">
        <authorList>
            <person name="Chiriac C."/>
            <person name="Salcher M."/>
            <person name="Ghai R."/>
            <person name="Kavagutti S V."/>
        </authorList>
    </citation>
    <scope>NUCLEOTIDE SEQUENCE</scope>
</reference>
<dbReference type="GO" id="GO:0050660">
    <property type="term" value="F:flavin adenine dinucleotide binding"/>
    <property type="evidence" value="ECO:0007669"/>
    <property type="project" value="InterPro"/>
</dbReference>
<accession>A0A6J7QQY1</accession>
<evidence type="ECO:0000313" key="8">
    <source>
        <dbReference type="EMBL" id="CAB4830335.1"/>
    </source>
</evidence>
<dbReference type="InterPro" id="IPR036250">
    <property type="entry name" value="AcylCo_DH-like_C"/>
</dbReference>
<sequence length="381" mass="41408">MDFDLSEDQELFRETTVKFLEDTCPLTTVREWAESEGAGFPRSWWKQGCELGWTSMLISEADGGGSVSGQGLVDLSLVAEEMGRMVSPGPFVTTSVVADVLSRVGTSTQKDAYLPGILDGEIIGSWCVAEPNGSWLPEDTTLEAVKKGDVFHLTGTKGPVEAADVAGVFVVTARVDGEPTHFILGADTPGVSVTKADGLDLVRRFGMVEFNDVVLSRDNVLGDVGAATEQWERGVEVANVLQAASMAGAMDKVLSMTIEYAFDRYSFGRPLASYQALKHRFADMKMWLEAVMATSLAAAEAAETRPDRSKELVSVAKAYVGERVPWMMQDCVQLHGGIGVTWDHDLHLYLRRAVQDRSLYGSPAQQRERIASGLDLEESNA</sequence>
<evidence type="ECO:0000256" key="4">
    <source>
        <dbReference type="ARBA" id="ARBA00022827"/>
    </source>
</evidence>
<comment type="cofactor">
    <cofactor evidence="1">
        <name>FAD</name>
        <dbReference type="ChEBI" id="CHEBI:57692"/>
    </cofactor>
</comment>
<dbReference type="EMBL" id="CAFBPM010000004">
    <property type="protein sequence ID" value="CAB5016474.1"/>
    <property type="molecule type" value="Genomic_DNA"/>
</dbReference>
<dbReference type="Gene3D" id="1.10.540.10">
    <property type="entry name" value="Acyl-CoA dehydrogenase/oxidase, N-terminal domain"/>
    <property type="match status" value="1"/>
</dbReference>
<evidence type="ECO:0000313" key="9">
    <source>
        <dbReference type="EMBL" id="CAB4879143.1"/>
    </source>
</evidence>
<organism evidence="10">
    <name type="scientific">freshwater metagenome</name>
    <dbReference type="NCBI Taxonomy" id="449393"/>
    <lineage>
        <taxon>unclassified sequences</taxon>
        <taxon>metagenomes</taxon>
        <taxon>ecological metagenomes</taxon>
    </lineage>
</organism>